<dbReference type="Pfam" id="PF05425">
    <property type="entry name" value="CopD"/>
    <property type="match status" value="1"/>
</dbReference>
<keyword evidence="4 7" id="KW-1133">Transmembrane helix</keyword>
<feature type="transmembrane region" description="Helical" evidence="7">
    <location>
        <begin position="36"/>
        <end position="64"/>
    </location>
</feature>
<evidence type="ECO:0000256" key="3">
    <source>
        <dbReference type="ARBA" id="ARBA00022692"/>
    </source>
</evidence>
<feature type="region of interest" description="Disordered" evidence="6">
    <location>
        <begin position="1"/>
        <end position="26"/>
    </location>
</feature>
<comment type="caution">
    <text evidence="9">The sequence shown here is derived from an EMBL/GenBank/DDBJ whole genome shotgun (WGS) entry which is preliminary data.</text>
</comment>
<feature type="transmembrane region" description="Helical" evidence="7">
    <location>
        <begin position="292"/>
        <end position="312"/>
    </location>
</feature>
<reference evidence="10" key="1">
    <citation type="journal article" date="2019" name="Int. J. Syst. Evol. Microbiol.">
        <title>The Global Catalogue of Microorganisms (GCM) 10K type strain sequencing project: providing services to taxonomists for standard genome sequencing and annotation.</title>
        <authorList>
            <consortium name="The Broad Institute Genomics Platform"/>
            <consortium name="The Broad Institute Genome Sequencing Center for Infectious Disease"/>
            <person name="Wu L."/>
            <person name="Ma J."/>
        </authorList>
    </citation>
    <scope>NUCLEOTIDE SEQUENCE [LARGE SCALE GENOMIC DNA]</scope>
    <source>
        <strain evidence="10">JCM 18123</strain>
    </source>
</reference>
<proteinExistence type="predicted"/>
<evidence type="ECO:0000256" key="2">
    <source>
        <dbReference type="ARBA" id="ARBA00022475"/>
    </source>
</evidence>
<organism evidence="9 10">
    <name type="scientific">Streptomonospora halophila</name>
    <dbReference type="NCBI Taxonomy" id="427369"/>
    <lineage>
        <taxon>Bacteria</taxon>
        <taxon>Bacillati</taxon>
        <taxon>Actinomycetota</taxon>
        <taxon>Actinomycetes</taxon>
        <taxon>Streptosporangiales</taxon>
        <taxon>Nocardiopsidaceae</taxon>
        <taxon>Streptomonospora</taxon>
    </lineage>
</organism>
<dbReference type="Proteomes" id="UP001499993">
    <property type="component" value="Unassembled WGS sequence"/>
</dbReference>
<dbReference type="InterPro" id="IPR032694">
    <property type="entry name" value="CopC/D"/>
</dbReference>
<keyword evidence="3 7" id="KW-0812">Transmembrane</keyword>
<feature type="transmembrane region" description="Helical" evidence="7">
    <location>
        <begin position="394"/>
        <end position="415"/>
    </location>
</feature>
<sequence length="690" mass="71932">MSSPGVREGDLPREEPAESRAPGAAVRAPGADTAGIIAVAAVASGLIALIVALVAGGAVTVRVIPGLPDAGPLTRWGLPTATAVRDVAAALTVGLLVLGAFLLPLRKGAPGAQALGYVRVAAWPALVWAAAAGAVLVFQLSDVSGLPPGQVVGDQLTSYAVSVAQGIGLLAVILLACGTALLSRTAETAAGTLAPLALAVAGLMPPALTGHSASAGSHELAVTGLALHVLAISLWVGGLAAVTFHGLRAKPAAPAVAAERFSRMALWAYIGVGVGGVASAASRLYAVSDLVTTSYGLLILVKAVLFCALGALGWAHRRRTIPRITEAGGRRLFARLAGVEIAVMSATMGIAAALSRTAPPEQPGTVTEAEAVLGFAVPPPVSVQTLLTLWRPDLFFALVVVVLGGGYAAGVVRLLRRGDSWPWGRTLSWAAGLAVLVAMLLSGVATYSMVTFSMHMVQHMVLSMLVPILLVLGAPVTLALRALHPARIRGDRGPREWLAAFINSGFSTTVTHPAVAAPVFVLSPYVLYFTPLFPALMNDHTGHLLMNVHFLLTGFLYYWIIVGVDPGPRNLPYLLRLVLLLVAMGVHAFFGITIMMQSAPLAMEYYGQFDVPWLDAQGADQYAGGGIAWAVGEVPTGLVMLAMVRQWWVDDERAERRRERHSKRGGSDDADMDAYNAYLAELDRRSKGGA</sequence>
<feature type="transmembrane region" description="Helical" evidence="7">
    <location>
        <begin position="501"/>
        <end position="522"/>
    </location>
</feature>
<feature type="transmembrane region" description="Helical" evidence="7">
    <location>
        <begin position="427"/>
        <end position="450"/>
    </location>
</feature>
<evidence type="ECO:0000256" key="7">
    <source>
        <dbReference type="SAM" id="Phobius"/>
    </source>
</evidence>
<dbReference type="EMBL" id="BAABIK010000001">
    <property type="protein sequence ID" value="GAA4927052.1"/>
    <property type="molecule type" value="Genomic_DNA"/>
</dbReference>
<keyword evidence="5 7" id="KW-0472">Membrane</keyword>
<feature type="transmembrane region" description="Helical" evidence="7">
    <location>
        <begin position="456"/>
        <end position="480"/>
    </location>
</feature>
<dbReference type="PANTHER" id="PTHR34820:SF4">
    <property type="entry name" value="INNER MEMBRANE PROTEIN YEBZ"/>
    <property type="match status" value="1"/>
</dbReference>
<accession>A0ABP9G345</accession>
<dbReference type="InterPro" id="IPR019108">
    <property type="entry name" value="Caa3_assmbl_CtaG-rel"/>
</dbReference>
<gene>
    <name evidence="9" type="ORF">GCM10023224_02410</name>
</gene>
<dbReference type="PANTHER" id="PTHR34820">
    <property type="entry name" value="INNER MEMBRANE PROTEIN YEBZ"/>
    <property type="match status" value="1"/>
</dbReference>
<feature type="transmembrane region" description="Helical" evidence="7">
    <location>
        <begin position="332"/>
        <end position="354"/>
    </location>
</feature>
<comment type="subcellular location">
    <subcellularLocation>
        <location evidence="1">Cell membrane</location>
        <topology evidence="1">Multi-pass membrane protein</topology>
    </subcellularLocation>
</comment>
<keyword evidence="10" id="KW-1185">Reference proteome</keyword>
<feature type="transmembrane region" description="Helical" evidence="7">
    <location>
        <begin position="265"/>
        <end position="286"/>
    </location>
</feature>
<name>A0ABP9G345_9ACTN</name>
<evidence type="ECO:0000256" key="5">
    <source>
        <dbReference type="ARBA" id="ARBA00023136"/>
    </source>
</evidence>
<dbReference type="InterPro" id="IPR008457">
    <property type="entry name" value="Cu-R_CopD_dom"/>
</dbReference>
<feature type="transmembrane region" description="Helical" evidence="7">
    <location>
        <begin position="542"/>
        <end position="561"/>
    </location>
</feature>
<feature type="transmembrane region" description="Helical" evidence="7">
    <location>
        <begin position="220"/>
        <end position="244"/>
    </location>
</feature>
<feature type="domain" description="Copper resistance protein D" evidence="8">
    <location>
        <begin position="257"/>
        <end position="354"/>
    </location>
</feature>
<feature type="transmembrane region" description="Helical" evidence="7">
    <location>
        <begin position="573"/>
        <end position="596"/>
    </location>
</feature>
<feature type="transmembrane region" description="Helical" evidence="7">
    <location>
        <begin position="117"/>
        <end position="139"/>
    </location>
</feature>
<feature type="transmembrane region" description="Helical" evidence="7">
    <location>
        <begin position="84"/>
        <end position="105"/>
    </location>
</feature>
<evidence type="ECO:0000256" key="4">
    <source>
        <dbReference type="ARBA" id="ARBA00022989"/>
    </source>
</evidence>
<feature type="compositionally biased region" description="Basic and acidic residues" evidence="6">
    <location>
        <begin position="7"/>
        <end position="18"/>
    </location>
</feature>
<evidence type="ECO:0000256" key="6">
    <source>
        <dbReference type="SAM" id="MobiDB-lite"/>
    </source>
</evidence>
<dbReference type="RefSeq" id="WP_425579342.1">
    <property type="nucleotide sequence ID" value="NZ_BAABIK010000001.1"/>
</dbReference>
<evidence type="ECO:0000256" key="1">
    <source>
        <dbReference type="ARBA" id="ARBA00004651"/>
    </source>
</evidence>
<evidence type="ECO:0000259" key="8">
    <source>
        <dbReference type="Pfam" id="PF05425"/>
    </source>
</evidence>
<keyword evidence="2" id="KW-1003">Cell membrane</keyword>
<protein>
    <submittedName>
        <fullName evidence="9">Cytochrome c oxidase assembly protein</fullName>
    </submittedName>
</protein>
<feature type="transmembrane region" description="Helical" evidence="7">
    <location>
        <begin position="627"/>
        <end position="648"/>
    </location>
</feature>
<feature type="transmembrane region" description="Helical" evidence="7">
    <location>
        <begin position="159"/>
        <end position="182"/>
    </location>
</feature>
<feature type="transmembrane region" description="Helical" evidence="7">
    <location>
        <begin position="189"/>
        <end position="208"/>
    </location>
</feature>
<dbReference type="Pfam" id="PF09678">
    <property type="entry name" value="Caa3_CtaG"/>
    <property type="match status" value="1"/>
</dbReference>
<evidence type="ECO:0000313" key="9">
    <source>
        <dbReference type="EMBL" id="GAA4927052.1"/>
    </source>
</evidence>
<evidence type="ECO:0000313" key="10">
    <source>
        <dbReference type="Proteomes" id="UP001499993"/>
    </source>
</evidence>